<name>A0A8K0G3Q1_IGNLU</name>
<gene>
    <name evidence="1" type="ORF">ILUMI_18896</name>
</gene>
<feature type="non-terminal residue" evidence="1">
    <location>
        <position position="1"/>
    </location>
</feature>
<dbReference type="SMART" id="SM00696">
    <property type="entry name" value="DM9"/>
    <property type="match status" value="1"/>
</dbReference>
<reference evidence="1" key="1">
    <citation type="submission" date="2019-08" db="EMBL/GenBank/DDBJ databases">
        <title>The genome of the North American firefly Photinus pyralis.</title>
        <authorList>
            <consortium name="Photinus pyralis genome working group"/>
            <person name="Fallon T.R."/>
            <person name="Sander Lower S.E."/>
            <person name="Weng J.-K."/>
        </authorList>
    </citation>
    <scope>NUCLEOTIDE SEQUENCE</scope>
    <source>
        <strain evidence="1">TRF0915ILg1</strain>
        <tissue evidence="1">Whole body</tissue>
    </source>
</reference>
<dbReference type="Proteomes" id="UP000801492">
    <property type="component" value="Unassembled WGS sequence"/>
</dbReference>
<sequence length="80" mass="8965">MEKSKAQNFLNLIGYYWRDYKGGAVPKDALPGGTNVNGKPTYIGQVLHGSLLIPAKVDTEENKVTYEWGYKEFVATQNIK</sequence>
<dbReference type="OrthoDB" id="6758767at2759"/>
<dbReference type="InterPro" id="IPR006616">
    <property type="entry name" value="DM9_repeat"/>
</dbReference>
<dbReference type="Pfam" id="PF11901">
    <property type="entry name" value="DM9"/>
    <property type="match status" value="1"/>
</dbReference>
<dbReference type="PANTHER" id="PTHR31649:SF10">
    <property type="entry name" value="IP19903P-RELATED"/>
    <property type="match status" value="1"/>
</dbReference>
<proteinExistence type="predicted"/>
<keyword evidence="2" id="KW-1185">Reference proteome</keyword>
<evidence type="ECO:0000313" key="2">
    <source>
        <dbReference type="Proteomes" id="UP000801492"/>
    </source>
</evidence>
<dbReference type="PANTHER" id="PTHR31649">
    <property type="entry name" value="AGAP009604-PA"/>
    <property type="match status" value="1"/>
</dbReference>
<evidence type="ECO:0000313" key="1">
    <source>
        <dbReference type="EMBL" id="KAF2887277.1"/>
    </source>
</evidence>
<accession>A0A8K0G3Q1</accession>
<organism evidence="1 2">
    <name type="scientific">Ignelater luminosus</name>
    <name type="common">Cucubano</name>
    <name type="synonym">Pyrophorus luminosus</name>
    <dbReference type="NCBI Taxonomy" id="2038154"/>
    <lineage>
        <taxon>Eukaryota</taxon>
        <taxon>Metazoa</taxon>
        <taxon>Ecdysozoa</taxon>
        <taxon>Arthropoda</taxon>
        <taxon>Hexapoda</taxon>
        <taxon>Insecta</taxon>
        <taxon>Pterygota</taxon>
        <taxon>Neoptera</taxon>
        <taxon>Endopterygota</taxon>
        <taxon>Coleoptera</taxon>
        <taxon>Polyphaga</taxon>
        <taxon>Elateriformia</taxon>
        <taxon>Elateroidea</taxon>
        <taxon>Elateridae</taxon>
        <taxon>Agrypninae</taxon>
        <taxon>Pyrophorini</taxon>
        <taxon>Ignelater</taxon>
    </lineage>
</organism>
<dbReference type="AlphaFoldDB" id="A0A8K0G3Q1"/>
<protein>
    <submittedName>
        <fullName evidence="1">Uncharacterized protein</fullName>
    </submittedName>
</protein>
<dbReference type="EMBL" id="VTPC01084342">
    <property type="protein sequence ID" value="KAF2887277.1"/>
    <property type="molecule type" value="Genomic_DNA"/>
</dbReference>
<comment type="caution">
    <text evidence="1">The sequence shown here is derived from an EMBL/GenBank/DDBJ whole genome shotgun (WGS) entry which is preliminary data.</text>
</comment>